<feature type="domain" description="EGF-like" evidence="6">
    <location>
        <begin position="437"/>
        <end position="450"/>
    </location>
</feature>
<protein>
    <submittedName>
        <fullName evidence="7">LTBP4 protein</fullName>
    </submittedName>
</protein>
<feature type="domain" description="EGF-like" evidence="6">
    <location>
        <begin position="889"/>
        <end position="902"/>
    </location>
</feature>
<dbReference type="InterPro" id="IPR009030">
    <property type="entry name" value="Growth_fac_rcpt_cys_sf"/>
</dbReference>
<dbReference type="OrthoDB" id="41109at2759"/>
<reference evidence="7" key="1">
    <citation type="submission" date="2022-01" db="EMBL/GenBank/DDBJ databases">
        <authorList>
            <person name="Braso-Vives M."/>
        </authorList>
    </citation>
    <scope>NUCLEOTIDE SEQUENCE</scope>
</reference>
<keyword evidence="3" id="KW-0677">Repeat</keyword>
<keyword evidence="8" id="KW-1185">Reference proteome</keyword>
<dbReference type="SMART" id="SM00181">
    <property type="entry name" value="EGF"/>
    <property type="match status" value="16"/>
</dbReference>
<keyword evidence="4" id="KW-1015">Disulfide bond</keyword>
<feature type="domain" description="EGF-like" evidence="6">
    <location>
        <begin position="971"/>
        <end position="984"/>
    </location>
</feature>
<feature type="domain" description="EGF-like" evidence="6">
    <location>
        <begin position="519"/>
        <end position="532"/>
    </location>
</feature>
<evidence type="ECO:0000259" key="6">
    <source>
        <dbReference type="PROSITE" id="PS01186"/>
    </source>
</evidence>
<evidence type="ECO:0000256" key="3">
    <source>
        <dbReference type="ARBA" id="ARBA00022737"/>
    </source>
</evidence>
<dbReference type="Pfam" id="PF02010">
    <property type="entry name" value="REJ"/>
    <property type="match status" value="1"/>
</dbReference>
<feature type="domain" description="EGF-like" evidence="6">
    <location>
        <begin position="930"/>
        <end position="943"/>
    </location>
</feature>
<dbReference type="InterPro" id="IPR000152">
    <property type="entry name" value="EGF-type_Asp/Asn_hydroxyl_site"/>
</dbReference>
<dbReference type="InterPro" id="IPR018097">
    <property type="entry name" value="EGF_Ca-bd_CS"/>
</dbReference>
<feature type="domain" description="EGF-like" evidence="6">
    <location>
        <begin position="766"/>
        <end position="779"/>
    </location>
</feature>
<feature type="region of interest" description="Disordered" evidence="5">
    <location>
        <begin position="1781"/>
        <end position="1801"/>
    </location>
</feature>
<gene>
    <name evidence="7" type="primary">LTBP4</name>
    <name evidence="7" type="ORF">BLAG_LOCUS16407</name>
</gene>
<dbReference type="SUPFAM" id="SSF57184">
    <property type="entry name" value="Growth factor receptor domain"/>
    <property type="match status" value="5"/>
</dbReference>
<feature type="domain" description="EGF-like" evidence="6">
    <location>
        <begin position="684"/>
        <end position="697"/>
    </location>
</feature>
<evidence type="ECO:0000313" key="8">
    <source>
        <dbReference type="Proteomes" id="UP000838412"/>
    </source>
</evidence>
<dbReference type="InterPro" id="IPR049883">
    <property type="entry name" value="NOTCH1_EGF-like"/>
</dbReference>
<dbReference type="SMART" id="SM00179">
    <property type="entry name" value="EGF_CA"/>
    <property type="match status" value="16"/>
</dbReference>
<keyword evidence="2" id="KW-0732">Signal</keyword>
<dbReference type="CDD" id="cd00054">
    <property type="entry name" value="EGF_CA"/>
    <property type="match status" value="16"/>
</dbReference>
<organism evidence="7 8">
    <name type="scientific">Branchiostoma lanceolatum</name>
    <name type="common">Common lancelet</name>
    <name type="synonym">Amphioxus lanceolatum</name>
    <dbReference type="NCBI Taxonomy" id="7740"/>
    <lineage>
        <taxon>Eukaryota</taxon>
        <taxon>Metazoa</taxon>
        <taxon>Chordata</taxon>
        <taxon>Cephalochordata</taxon>
        <taxon>Leptocardii</taxon>
        <taxon>Amphioxiformes</taxon>
        <taxon>Branchiostomatidae</taxon>
        <taxon>Branchiostoma</taxon>
    </lineage>
</organism>
<feature type="domain" description="EGF-like" evidence="6">
    <location>
        <begin position="601"/>
        <end position="614"/>
    </location>
</feature>
<dbReference type="FunFam" id="2.10.25.10:FF:000038">
    <property type="entry name" value="Fibrillin 2"/>
    <property type="match status" value="15"/>
</dbReference>
<dbReference type="InterPro" id="IPR024731">
    <property type="entry name" value="NELL2-like_EGF"/>
</dbReference>
<dbReference type="FunFam" id="2.10.25.10:FF:000653">
    <property type="entry name" value="Putative Fibrillin-1"/>
    <property type="match status" value="1"/>
</dbReference>
<dbReference type="SUPFAM" id="SSF57196">
    <property type="entry name" value="EGF/Laminin"/>
    <property type="match status" value="2"/>
</dbReference>
<keyword evidence="1" id="KW-0245">EGF-like domain</keyword>
<name>A0A8K0ELV7_BRALA</name>
<dbReference type="PANTHER" id="PTHR24039">
    <property type="entry name" value="FIBRILLIN-RELATED"/>
    <property type="match status" value="1"/>
</dbReference>
<feature type="domain" description="EGF-like" evidence="6">
    <location>
        <begin position="725"/>
        <end position="738"/>
    </location>
</feature>
<feature type="domain" description="EGF-like" evidence="6">
    <location>
        <begin position="642"/>
        <end position="655"/>
    </location>
</feature>
<dbReference type="Proteomes" id="UP000838412">
    <property type="component" value="Chromosome 3"/>
</dbReference>
<sequence>MRSSFDPQCAMSGLAPRRCALGKGTLHGFPPQLEGQVSNGSCLQLADESSARRAGVIKADLELNQVIRQLAASIPTRTSTSPSNWCRWRRRMPKVCGSQDTCTIVFNASSTHGYSAGWYPAALQIEDFPRQPISLAGYGPVTTADPLSKIPLQFLVNVIEVSAGCDDGPLFAPSMAVDGACVPASSGDEFVFRVEASQEKTSASIADIALIGPPSRMTKSSLQDVAGSSKAKFMDITWPIPLGTTGTYMPCLKVRDTNWQFSEQRCMQILVSADRVEHILSTRQPTGEIGTGALDWSIAFNSEIFSAVSSAFIRVMINSSEVYAVNAFNSSSVFIINGTVLQFHTPNGILTPGYTHHVLMDRGVVTGNSTCPGQGPPWVGIRHQGVGTQLWTVDVKCPAGYRRAIAGGCDDIDECSETLHNCHSDATCSNNAGNFSCACNSGYQGNGTSCDDVNECKTGNHDCDVNANCSNTIGSFDCLCVVGYQGDGKTCTDTDECSTGGHNCHAVATCNNTVGSFKCACNAGYTGDGLNCTDVNECTAGNHDCDVNANCSNTIGSFDCLCVDGYQGDGKTCTDTDECSTGHHNCHSVATCNNTVGSFSCVCNVGYMGDGLNCTDEDECVTNSHNCDVHADCSNTVGSFQCACVAGYRGDGMTCQDVDECVEDIHDCHPYLGLCENSPGGFRCHCRSGYCGDGRVCYDIDECISGIDSCHHNATCTNTAGSFSCTCNTGYTGNGTSCEPLDECVAGVHNCDQHADCHDLPESFFCTCHHGYRGDGVVCNDINECLDDTHNCHKNATCTNIDGTFYCACAVGFGGNGTHCQDIDECLLGTDDCDVRASCTNVPGSYHCDCNTGFTGNGTFCRDIDECIEETDDCHPNATCFNSPGSYSCSCNIGYSGNGTHCQDADECSLGADNCHLLATCTNTPGSFYCTCLHGYRGDGVTCANIDECQDQVDNCDVSADCTDLPGSFSCACHTGYSGNGTHCSDIDECAAVHHCHQNAICTNLPGAYNCTCQAGYLGNGIFCTDMNECETGSHDCHPEADCLNRPGSYHCQCRVNYRGNGTYCEFHVMRLAITCNTNCDDLVNPSRPLRLLANCTNCPRGIRPSYSWYLYRDDGWHSRNGSLLTEVDLPPLTTTGIHAVSLSVKEGSLQAEEKYRVWLHGNVTGEGHGWAELVLRTNSPPENGTCRITPASGYAYQTRFTIECTGWVDDNTGTNGSLSYFFFANVGDDSTLLMHGSDAETPPIYIRVGDPGRNWTANVEIRIIDVLGDYRLHFLTVQVMLRPDWSTLTVDNNYLRQTIAARNATLQLPGSDTCTLVTTAVEAVGSSINNDAWNSSGGHFSPSGNTVSSVPKEQREQDRLVIAKFLEDNWGCGTSVGDLIQYVSAIESLTNKADELTHVTKLLFCREKRYTCLPTSLDYLRPDYTTCTWMTFATWLQANVASIISNLLQSALGVITERTPNPDLSPEEIIWYEKEFGLRSANEGMLLKDLVAQLMAALHKFIRVINKRMLVGEPRFEVIRPSFELLIDRSFADDVGNRVIETGHGSVTLPGKDVMFSDDGAKEFVDAVILVMHKNPYSWNMTSRQLSTPVMDIFFIADEDEDLVMENLEDYITLKLTNNDHNSSSENADVQTYRFSGPGEMLYYKVKRNSDDEALILRLTDVSENVDFEIFAQKGQRPNETNYAYKAIETPQYGSVRFVVPAEALDGSGTYLVGVREVTRIVIPIFIGRQLTRKFRLIGTKFVGRKFIRTVGLADRKLTEAAWIYNTKPTGRKLTREARFNNNYKNKTRTDRHNGRSSYI</sequence>
<dbReference type="PANTHER" id="PTHR24039:SF58">
    <property type="entry name" value="EGF-LIKE DOMAIN-CONTAINING PROTEIN"/>
    <property type="match status" value="1"/>
</dbReference>
<accession>A0A8K0ELV7</accession>
<dbReference type="PROSITE" id="PS01187">
    <property type="entry name" value="EGF_CA"/>
    <property type="match status" value="5"/>
</dbReference>
<dbReference type="InterPro" id="IPR002859">
    <property type="entry name" value="PKD/REJ-like"/>
</dbReference>
<dbReference type="InterPro" id="IPR001881">
    <property type="entry name" value="EGF-like_Ca-bd_dom"/>
</dbReference>
<evidence type="ECO:0000256" key="4">
    <source>
        <dbReference type="ARBA" id="ARBA00023157"/>
    </source>
</evidence>
<dbReference type="PROSITE" id="PS01186">
    <property type="entry name" value="EGF_2"/>
    <property type="match status" value="15"/>
</dbReference>
<feature type="domain" description="EGF-like" evidence="6">
    <location>
        <begin position="478"/>
        <end position="491"/>
    </location>
</feature>
<dbReference type="Pfam" id="PF07645">
    <property type="entry name" value="EGF_CA"/>
    <property type="match status" value="2"/>
</dbReference>
<evidence type="ECO:0000256" key="1">
    <source>
        <dbReference type="ARBA" id="ARBA00022536"/>
    </source>
</evidence>
<dbReference type="Pfam" id="PF12947">
    <property type="entry name" value="EGF_3"/>
    <property type="match status" value="14"/>
</dbReference>
<dbReference type="EMBL" id="OV696688">
    <property type="protein sequence ID" value="CAH1259011.1"/>
    <property type="molecule type" value="Genomic_DNA"/>
</dbReference>
<evidence type="ECO:0000256" key="2">
    <source>
        <dbReference type="ARBA" id="ARBA00022729"/>
    </source>
</evidence>
<feature type="domain" description="EGF-like" evidence="6">
    <location>
        <begin position="848"/>
        <end position="861"/>
    </location>
</feature>
<dbReference type="InterPro" id="IPR000742">
    <property type="entry name" value="EGF"/>
</dbReference>
<dbReference type="PROSITE" id="PS00010">
    <property type="entry name" value="ASX_HYDROXYL"/>
    <property type="match status" value="16"/>
</dbReference>
<feature type="domain" description="EGF-like" evidence="6">
    <location>
        <begin position="807"/>
        <end position="820"/>
    </location>
</feature>
<feature type="domain" description="EGF-like" evidence="6">
    <location>
        <begin position="1011"/>
        <end position="1024"/>
    </location>
</feature>
<proteinExistence type="predicted"/>
<evidence type="ECO:0000256" key="5">
    <source>
        <dbReference type="SAM" id="MobiDB-lite"/>
    </source>
</evidence>
<evidence type="ECO:0000313" key="7">
    <source>
        <dbReference type="EMBL" id="CAH1259011.1"/>
    </source>
</evidence>
<dbReference type="Gene3D" id="2.10.25.10">
    <property type="entry name" value="Laminin"/>
    <property type="match status" value="16"/>
</dbReference>
<dbReference type="GO" id="GO:0005509">
    <property type="term" value="F:calcium ion binding"/>
    <property type="evidence" value="ECO:0007669"/>
    <property type="project" value="InterPro"/>
</dbReference>
<feature type="domain" description="EGF-like" evidence="6">
    <location>
        <begin position="560"/>
        <end position="573"/>
    </location>
</feature>